<accession>A0ACB7T410</accession>
<gene>
    <name evidence="1" type="ORF">HPB50_012718</name>
</gene>
<comment type="caution">
    <text evidence="1">The sequence shown here is derived from an EMBL/GenBank/DDBJ whole genome shotgun (WGS) entry which is preliminary data.</text>
</comment>
<proteinExistence type="predicted"/>
<sequence length="513" mass="54615">MSGVNEDSSVATPRAEVDGPTRAPREPRANAEDAEVTQGVSATGVAVGKEARIPGSAYGGTFNVAVFAALTTGATVGIVLRFLSTKPWPARHVMYLGFPGEILRRMLREAALPLSASSVIAAAGSLQRPLSTRVACFALLYALVVKLASQVNAVLTTLAIQPGRVLEAGDLQRMLDAVPPHARLHEPAHNGHRRGRALRHRQDEDEPVPFPNRTGLQVATSSRLVGHHASLLLFCAMLGSVLVVHGGSGTLLNFFIGFSNAMMYLVHFILLYAPFGLFFATAAYVVQTRNLQSLASYLGVYLFTVTLSLAVHALLVLPLVVAATTKRTFRGLLNNAATPLAVAFSASSSSETVPATIAALEERPNLDTKIVRLLVPMAAVFNMDGTAIYITISALFFAQTKSDYVDLRAVAITCALSMLCSMATPTAGGPSYLRLRLIHQAVGMSTDSIGILFVTDWIGSRLATVVDVLTGLVGVHVVQHYCGSEEPPTTEDANREFAAQDCLRLETSTARAP</sequence>
<evidence type="ECO:0000313" key="2">
    <source>
        <dbReference type="Proteomes" id="UP000821845"/>
    </source>
</evidence>
<reference evidence="1" key="1">
    <citation type="submission" date="2020-05" db="EMBL/GenBank/DDBJ databases">
        <title>Large-scale comparative analyses of tick genomes elucidate their genetic diversity and vector capacities.</title>
        <authorList>
            <person name="Jia N."/>
            <person name="Wang J."/>
            <person name="Shi W."/>
            <person name="Du L."/>
            <person name="Sun Y."/>
            <person name="Zhan W."/>
            <person name="Jiang J."/>
            <person name="Wang Q."/>
            <person name="Zhang B."/>
            <person name="Ji P."/>
            <person name="Sakyi L.B."/>
            <person name="Cui X."/>
            <person name="Yuan T."/>
            <person name="Jiang B."/>
            <person name="Yang W."/>
            <person name="Lam T.T.-Y."/>
            <person name="Chang Q."/>
            <person name="Ding S."/>
            <person name="Wang X."/>
            <person name="Zhu J."/>
            <person name="Ruan X."/>
            <person name="Zhao L."/>
            <person name="Wei J."/>
            <person name="Que T."/>
            <person name="Du C."/>
            <person name="Cheng J."/>
            <person name="Dai P."/>
            <person name="Han X."/>
            <person name="Huang E."/>
            <person name="Gao Y."/>
            <person name="Liu J."/>
            <person name="Shao H."/>
            <person name="Ye R."/>
            <person name="Li L."/>
            <person name="Wei W."/>
            <person name="Wang X."/>
            <person name="Wang C."/>
            <person name="Yang T."/>
            <person name="Huo Q."/>
            <person name="Li W."/>
            <person name="Guo W."/>
            <person name="Chen H."/>
            <person name="Zhou L."/>
            <person name="Ni X."/>
            <person name="Tian J."/>
            <person name="Zhou Y."/>
            <person name="Sheng Y."/>
            <person name="Liu T."/>
            <person name="Pan Y."/>
            <person name="Xia L."/>
            <person name="Li J."/>
            <person name="Zhao F."/>
            <person name="Cao W."/>
        </authorList>
    </citation>
    <scope>NUCLEOTIDE SEQUENCE</scope>
    <source>
        <strain evidence="1">Hyas-2018</strain>
    </source>
</reference>
<keyword evidence="2" id="KW-1185">Reference proteome</keyword>
<dbReference type="EMBL" id="CM023491">
    <property type="protein sequence ID" value="KAH6941037.1"/>
    <property type="molecule type" value="Genomic_DNA"/>
</dbReference>
<organism evidence="1 2">
    <name type="scientific">Hyalomma asiaticum</name>
    <name type="common">Tick</name>
    <dbReference type="NCBI Taxonomy" id="266040"/>
    <lineage>
        <taxon>Eukaryota</taxon>
        <taxon>Metazoa</taxon>
        <taxon>Ecdysozoa</taxon>
        <taxon>Arthropoda</taxon>
        <taxon>Chelicerata</taxon>
        <taxon>Arachnida</taxon>
        <taxon>Acari</taxon>
        <taxon>Parasitiformes</taxon>
        <taxon>Ixodida</taxon>
        <taxon>Ixodoidea</taxon>
        <taxon>Ixodidae</taxon>
        <taxon>Hyalomminae</taxon>
        <taxon>Hyalomma</taxon>
    </lineage>
</organism>
<dbReference type="Proteomes" id="UP000821845">
    <property type="component" value="Chromosome 11"/>
</dbReference>
<name>A0ACB7T410_HYAAI</name>
<evidence type="ECO:0000313" key="1">
    <source>
        <dbReference type="EMBL" id="KAH6941037.1"/>
    </source>
</evidence>
<protein>
    <submittedName>
        <fullName evidence="1">Uncharacterized protein</fullName>
    </submittedName>
</protein>